<evidence type="ECO:0000256" key="1">
    <source>
        <dbReference type="SAM" id="MobiDB-lite"/>
    </source>
</evidence>
<dbReference type="SUPFAM" id="SSF50249">
    <property type="entry name" value="Nucleic acid-binding proteins"/>
    <property type="match status" value="1"/>
</dbReference>
<dbReference type="PANTHER" id="PTHR11544">
    <property type="entry name" value="COLD SHOCK DOMAIN CONTAINING PROTEINS"/>
    <property type="match status" value="1"/>
</dbReference>
<dbReference type="CDD" id="cd04458">
    <property type="entry name" value="CSP_CDS"/>
    <property type="match status" value="1"/>
</dbReference>
<feature type="compositionally biased region" description="Polar residues" evidence="1">
    <location>
        <begin position="11"/>
        <end position="24"/>
    </location>
</feature>
<organism evidence="3 4">
    <name type="scientific">Monodon monoceros</name>
    <name type="common">Narwhal</name>
    <name type="synonym">Ceratodon monodon</name>
    <dbReference type="NCBI Taxonomy" id="40151"/>
    <lineage>
        <taxon>Eukaryota</taxon>
        <taxon>Metazoa</taxon>
        <taxon>Chordata</taxon>
        <taxon>Craniata</taxon>
        <taxon>Vertebrata</taxon>
        <taxon>Euteleostomi</taxon>
        <taxon>Mammalia</taxon>
        <taxon>Eutheria</taxon>
        <taxon>Laurasiatheria</taxon>
        <taxon>Artiodactyla</taxon>
        <taxon>Whippomorpha</taxon>
        <taxon>Cetacea</taxon>
        <taxon>Odontoceti</taxon>
        <taxon>Monodontidae</taxon>
        <taxon>Monodon</taxon>
    </lineage>
</organism>
<evidence type="ECO:0000259" key="2">
    <source>
        <dbReference type="PROSITE" id="PS51857"/>
    </source>
</evidence>
<dbReference type="EMBL" id="RWIC01003836">
    <property type="protein sequence ID" value="TKC33406.1"/>
    <property type="molecule type" value="Genomic_DNA"/>
</dbReference>
<gene>
    <name evidence="3" type="ORF">EI555_009680</name>
</gene>
<dbReference type="Pfam" id="PF00313">
    <property type="entry name" value="CSD"/>
    <property type="match status" value="1"/>
</dbReference>
<dbReference type="PRINTS" id="PR00050">
    <property type="entry name" value="COLDSHOCK"/>
</dbReference>
<evidence type="ECO:0000313" key="3">
    <source>
        <dbReference type="EMBL" id="TKC33406.1"/>
    </source>
</evidence>
<feature type="region of interest" description="Disordered" evidence="1">
    <location>
        <begin position="125"/>
        <end position="181"/>
    </location>
</feature>
<feature type="domain" description="CSD" evidence="2">
    <location>
        <begin position="67"/>
        <end position="136"/>
    </location>
</feature>
<feature type="region of interest" description="Disordered" evidence="1">
    <location>
        <begin position="1"/>
        <end position="32"/>
    </location>
</feature>
<dbReference type="Proteomes" id="UP000308365">
    <property type="component" value="Unassembled WGS sequence"/>
</dbReference>
<name>A0A4U1ED67_MONMO</name>
<dbReference type="AlphaFoldDB" id="A0A4U1ED67"/>
<protein>
    <recommendedName>
        <fullName evidence="2">CSD domain-containing protein</fullName>
    </recommendedName>
</protein>
<dbReference type="InterPro" id="IPR012340">
    <property type="entry name" value="NA-bd_OB-fold"/>
</dbReference>
<proteinExistence type="predicted"/>
<dbReference type="GO" id="GO:0003676">
    <property type="term" value="F:nucleic acid binding"/>
    <property type="evidence" value="ECO:0007669"/>
    <property type="project" value="InterPro"/>
</dbReference>
<dbReference type="InterPro" id="IPR011129">
    <property type="entry name" value="CSD"/>
</dbReference>
<accession>A0A4U1ED67</accession>
<dbReference type="SMART" id="SM00357">
    <property type="entry name" value="CSP"/>
    <property type="match status" value="1"/>
</dbReference>
<evidence type="ECO:0000313" key="4">
    <source>
        <dbReference type="Proteomes" id="UP000308365"/>
    </source>
</evidence>
<dbReference type="InterPro" id="IPR050181">
    <property type="entry name" value="Cold_shock_domain"/>
</dbReference>
<reference evidence="4" key="1">
    <citation type="journal article" date="2019" name="IScience">
        <title>Narwhal Genome Reveals Long-Term Low Genetic Diversity despite Current Large Abundance Size.</title>
        <authorList>
            <person name="Westbury M.V."/>
            <person name="Petersen B."/>
            <person name="Garde E."/>
            <person name="Heide-Jorgensen M.P."/>
            <person name="Lorenzen E.D."/>
        </authorList>
    </citation>
    <scope>NUCLEOTIDE SEQUENCE [LARGE SCALE GENOMIC DNA]</scope>
</reference>
<sequence>MSEAGEASLTEVASSVSPQASQEHLASLGGGDLPRALGAGNLSGDAIPKTTVVGAMGKVPKKVIAKRVRGSVKWLNVKNGYGFISRHDTQEGVFVHRMAIPRNNPHKFERSVGEGETIEFHVVQGERGTEAANGPNRDPLPIDPGYHQRPTARPPARVRAEHKSRGRAVMALEPQPPAATP</sequence>
<dbReference type="InterPro" id="IPR002059">
    <property type="entry name" value="CSP_DNA-bd"/>
</dbReference>
<dbReference type="PROSITE" id="PS51857">
    <property type="entry name" value="CSD_2"/>
    <property type="match status" value="1"/>
</dbReference>
<dbReference type="Gene3D" id="2.40.50.140">
    <property type="entry name" value="Nucleic acid-binding proteins"/>
    <property type="match status" value="1"/>
</dbReference>
<comment type="caution">
    <text evidence="3">The sequence shown here is derived from an EMBL/GenBank/DDBJ whole genome shotgun (WGS) entry which is preliminary data.</text>
</comment>